<dbReference type="Proteomes" id="UP000264589">
    <property type="component" value="Unassembled WGS sequence"/>
</dbReference>
<dbReference type="SUPFAM" id="SSF51197">
    <property type="entry name" value="Clavaminate synthase-like"/>
    <property type="match status" value="1"/>
</dbReference>
<dbReference type="InterPro" id="IPR003347">
    <property type="entry name" value="JmjC_dom"/>
</dbReference>
<proteinExistence type="predicted"/>
<dbReference type="PROSITE" id="PS51184">
    <property type="entry name" value="JMJC"/>
    <property type="match status" value="1"/>
</dbReference>
<dbReference type="SMART" id="SM00558">
    <property type="entry name" value="JmjC"/>
    <property type="match status" value="1"/>
</dbReference>
<protein>
    <submittedName>
        <fullName evidence="2">Cupin-like domain-containing protein</fullName>
    </submittedName>
</protein>
<organism evidence="2 3">
    <name type="scientific">Parvularcula marina</name>
    <dbReference type="NCBI Taxonomy" id="2292771"/>
    <lineage>
        <taxon>Bacteria</taxon>
        <taxon>Pseudomonadati</taxon>
        <taxon>Pseudomonadota</taxon>
        <taxon>Alphaproteobacteria</taxon>
        <taxon>Parvularculales</taxon>
        <taxon>Parvularculaceae</taxon>
        <taxon>Parvularcula</taxon>
    </lineage>
</organism>
<dbReference type="PANTHER" id="PTHR12461:SF105">
    <property type="entry name" value="HYPOXIA-INDUCIBLE FACTOR 1-ALPHA INHIBITOR"/>
    <property type="match status" value="1"/>
</dbReference>
<evidence type="ECO:0000313" key="2">
    <source>
        <dbReference type="EMBL" id="RFB04929.1"/>
    </source>
</evidence>
<dbReference type="AlphaFoldDB" id="A0A371RHK4"/>
<dbReference type="OrthoDB" id="479699at2"/>
<dbReference type="Pfam" id="PF13621">
    <property type="entry name" value="Cupin_8"/>
    <property type="match status" value="1"/>
</dbReference>
<dbReference type="RefSeq" id="WP_116391560.1">
    <property type="nucleotide sequence ID" value="NZ_QUQO01000001.1"/>
</dbReference>
<gene>
    <name evidence="2" type="ORF">DX908_06295</name>
</gene>
<keyword evidence="3" id="KW-1185">Reference proteome</keyword>
<dbReference type="InterPro" id="IPR014710">
    <property type="entry name" value="RmlC-like_jellyroll"/>
</dbReference>
<comment type="caution">
    <text evidence="2">The sequence shown here is derived from an EMBL/GenBank/DDBJ whole genome shotgun (WGS) entry which is preliminary data.</text>
</comment>
<reference evidence="2 3" key="1">
    <citation type="submission" date="2018-08" db="EMBL/GenBank/DDBJ databases">
        <title>Parvularcula sp. SM1705, isolated from surface water of the South Sea China.</title>
        <authorList>
            <person name="Sun L."/>
        </authorList>
    </citation>
    <scope>NUCLEOTIDE SEQUENCE [LARGE SCALE GENOMIC DNA]</scope>
    <source>
        <strain evidence="2 3">SM1705</strain>
    </source>
</reference>
<name>A0A371RHK4_9PROT</name>
<dbReference type="PANTHER" id="PTHR12461">
    <property type="entry name" value="HYPOXIA-INDUCIBLE FACTOR 1 ALPHA INHIBITOR-RELATED"/>
    <property type="match status" value="1"/>
</dbReference>
<accession>A0A371RHK4</accession>
<dbReference type="InterPro" id="IPR041667">
    <property type="entry name" value="Cupin_8"/>
</dbReference>
<dbReference type="EMBL" id="QUQO01000001">
    <property type="protein sequence ID" value="RFB04929.1"/>
    <property type="molecule type" value="Genomic_DNA"/>
</dbReference>
<dbReference type="InParanoid" id="A0A371RHK4"/>
<evidence type="ECO:0000313" key="3">
    <source>
        <dbReference type="Proteomes" id="UP000264589"/>
    </source>
</evidence>
<dbReference type="Gene3D" id="2.60.120.10">
    <property type="entry name" value="Jelly Rolls"/>
    <property type="match status" value="1"/>
</dbReference>
<evidence type="ECO:0000259" key="1">
    <source>
        <dbReference type="PROSITE" id="PS51184"/>
    </source>
</evidence>
<feature type="domain" description="JmjC" evidence="1">
    <location>
        <begin position="101"/>
        <end position="274"/>
    </location>
</feature>
<sequence length="337" mass="37927">MELPKATPVREVEADQGFDLEAVSASLEPVILRGAVSDWPVVKAAKTSDTAMHDYLSVFDRGAKVPVSVGSPANKGRVFYTEDFTGFNVERGTSSMTELLQRVKNHGGAEHPPLIYLASADVDECLPGFREQNDLDFGQYRPVISIWIGTRTRIAAHNDLPLNIACVAAGQRRFTLFPPDQIENLYVGPFETTPAGRPISLVDFANPDLDQYPRFTEAMAHARIADLEPGDAIFIPSMWWHHVEALGTFNILMNYWWRTVPAFLGTPQDVLNHAMMTLRDMPQDEKEIWRQLFDYYVFGESSAPRDHVPENIRGILSPVTEESARQVRAFLLNRLNR</sequence>